<dbReference type="InterPro" id="IPR036322">
    <property type="entry name" value="WD40_repeat_dom_sf"/>
</dbReference>
<dbReference type="InterPro" id="IPR011044">
    <property type="entry name" value="Quino_amine_DH_bsu"/>
</dbReference>
<dbReference type="PROSITE" id="PS50835">
    <property type="entry name" value="IG_LIKE"/>
    <property type="match status" value="1"/>
</dbReference>
<sequence>MKLTLRPTLCFDDSPHDSGVQTGCWLPDADIGTQVEFMIRCGGNDQDAVAFYSLPSLADTAAPNTSRRGILALPLSERSINGVPGTVKVKNLLATGRRTTPKKDSQTAQCWIASHSRLDPECPADWLAEALPSGEAVVCVWLPRLGLIVLEPSDRFQLAQCLRPPSTQGTTSHWTPPPPTTPLPQRLAGLQLLEPMTIDQLLGPSGLGGDAADIGQDASELFDQPSDRGGTPKTGRFKKWILNKLDKLAGSDDATRGDQTGTPNHSPSGLPASGSGQTADSGAGSGVLRSISAGLFGLLSRSVAQEREEQLNKLLKMSRLDPDRALRFAIPLAGADAFRGLAIPGAKLMSRLPNFSLSGISGGSGPADVWDIDHSTRQRLIAAYHEMANRESAAGRYRRAAYIHANLLGNFSAAANVLEQGGYFQEAEVLYRDKLHRPADAARCLMSAGLFEQAAHAFAKLNEYEKECDAWRRAGDEEQAIQSLERAVKSLCNVNAIHDAAKLIDTLLHDRQRAIKLLVDQWPYGNDLKRCATQAFTWWADAGEHQTAIDHLRTFVETTTDGQRRTLVELTHHLARRYPDRNLQRLAEDQCRVAASQIIQRDNNDQTIDKTLAILKTLDKENPLLASDVHRFASTRLRNSPAKTPAATTRQDDGRIQRLSVTSMPVGRYVAYQMVNDELFAVSQMGLALYVMRVPNPADNTSSLEETPTVQVKGLIPTFLNNPPPVGVIASGNEIYLRFDSPPNTIPPLRLKSTTHADDWTIHWRWPGTLQSSDAAVSDGGNSFATIETENSQTVLTRWTSAGLALRTTSLTSLIESSTGWNIDDIEIDPVTQSLQLKHGVSPPLFSPPARSTSHIAFLENAIVVAAGSTLIVDADSPSGIAAAVDYPINGISVSPRSTRRRIAVAHEGGLNVYWWETGELHCQKIASDQPIEHVLWMRGGRLFAVSGTTLFRYQINRQSSTQTGKTFLFSEQVRALLPLSTGVCCVASSSGRIECF</sequence>
<dbReference type="EMBL" id="JAMQBK010000035">
    <property type="protein sequence ID" value="MCM2371605.1"/>
    <property type="molecule type" value="Genomic_DNA"/>
</dbReference>
<evidence type="ECO:0000313" key="3">
    <source>
        <dbReference type="EMBL" id="MCM2371605.1"/>
    </source>
</evidence>
<evidence type="ECO:0000259" key="2">
    <source>
        <dbReference type="PROSITE" id="PS50835"/>
    </source>
</evidence>
<dbReference type="InterPro" id="IPR007110">
    <property type="entry name" value="Ig-like_dom"/>
</dbReference>
<accession>A0ABT0U4W9</accession>
<organism evidence="3 4">
    <name type="scientific">Aporhodopirellula aestuarii</name>
    <dbReference type="NCBI Taxonomy" id="2950107"/>
    <lineage>
        <taxon>Bacteria</taxon>
        <taxon>Pseudomonadati</taxon>
        <taxon>Planctomycetota</taxon>
        <taxon>Planctomycetia</taxon>
        <taxon>Pirellulales</taxon>
        <taxon>Pirellulaceae</taxon>
        <taxon>Aporhodopirellula</taxon>
    </lineage>
</organism>
<proteinExistence type="predicted"/>
<feature type="region of interest" description="Disordered" evidence="1">
    <location>
        <begin position="250"/>
        <end position="283"/>
    </location>
</feature>
<keyword evidence="4" id="KW-1185">Reference proteome</keyword>
<protein>
    <submittedName>
        <fullName evidence="3">Soluble NSF attachment family protein</fullName>
    </submittedName>
</protein>
<feature type="compositionally biased region" description="Polar residues" evidence="1">
    <location>
        <begin position="257"/>
        <end position="267"/>
    </location>
</feature>
<dbReference type="InterPro" id="IPR045551">
    <property type="entry name" value="bpX3"/>
</dbReference>
<dbReference type="RefSeq" id="WP_250929239.1">
    <property type="nucleotide sequence ID" value="NZ_JAMQBK010000035.1"/>
</dbReference>
<evidence type="ECO:0000313" key="4">
    <source>
        <dbReference type="Proteomes" id="UP001202961"/>
    </source>
</evidence>
<dbReference type="SUPFAM" id="SSF50969">
    <property type="entry name" value="YVTN repeat-like/Quinoprotein amine dehydrogenase"/>
    <property type="match status" value="1"/>
</dbReference>
<dbReference type="Proteomes" id="UP001202961">
    <property type="component" value="Unassembled WGS sequence"/>
</dbReference>
<feature type="region of interest" description="Disordered" evidence="1">
    <location>
        <begin position="163"/>
        <end position="185"/>
    </location>
</feature>
<gene>
    <name evidence="3" type="ORF">NB063_13420</name>
</gene>
<dbReference type="SUPFAM" id="SSF50978">
    <property type="entry name" value="WD40 repeat-like"/>
    <property type="match status" value="1"/>
</dbReference>
<feature type="domain" description="Ig-like" evidence="2">
    <location>
        <begin position="896"/>
        <end position="997"/>
    </location>
</feature>
<reference evidence="3 4" key="1">
    <citation type="journal article" date="2022" name="Syst. Appl. Microbiol.">
        <title>Rhodopirellula aestuarii sp. nov., a novel member of the genus Rhodopirellula isolated from brackish sediments collected in the Tagus River estuary, Portugal.</title>
        <authorList>
            <person name="Vitorino I.R."/>
            <person name="Klimek D."/>
            <person name="Calusinska M."/>
            <person name="Lobo-da-Cunha A."/>
            <person name="Vasconcelos V."/>
            <person name="Lage O.M."/>
        </authorList>
    </citation>
    <scope>NUCLEOTIDE SEQUENCE [LARGE SCALE GENOMIC DNA]</scope>
    <source>
        <strain evidence="3 4">ICT_H3.1</strain>
    </source>
</reference>
<evidence type="ECO:0000256" key="1">
    <source>
        <dbReference type="SAM" id="MobiDB-lite"/>
    </source>
</evidence>
<comment type="caution">
    <text evidence="3">The sequence shown here is derived from an EMBL/GenBank/DDBJ whole genome shotgun (WGS) entry which is preliminary data.</text>
</comment>
<dbReference type="Pfam" id="PF19919">
    <property type="entry name" value="bpX3"/>
    <property type="match status" value="1"/>
</dbReference>
<name>A0ABT0U4W9_9BACT</name>